<dbReference type="CDD" id="cd00082">
    <property type="entry name" value="HisKA"/>
    <property type="match status" value="1"/>
</dbReference>
<dbReference type="GO" id="GO:0000155">
    <property type="term" value="F:phosphorelay sensor kinase activity"/>
    <property type="evidence" value="ECO:0007669"/>
    <property type="project" value="InterPro"/>
</dbReference>
<evidence type="ECO:0000256" key="2">
    <source>
        <dbReference type="ARBA" id="ARBA00012438"/>
    </source>
</evidence>
<reference evidence="8" key="1">
    <citation type="submission" date="2020-06" db="EMBL/GenBank/DDBJ databases">
        <title>Whole Genome Sequence of Bradyrhizobium sp. Strain 66S1MB.</title>
        <authorList>
            <person name="Bromfield E."/>
            <person name="Cloutier S."/>
        </authorList>
    </citation>
    <scope>NUCLEOTIDE SEQUENCE</scope>
    <source>
        <strain evidence="8">66S1MB</strain>
    </source>
</reference>
<evidence type="ECO:0000259" key="7">
    <source>
        <dbReference type="PROSITE" id="PS50112"/>
    </source>
</evidence>
<dbReference type="InterPro" id="IPR035965">
    <property type="entry name" value="PAS-like_dom_sf"/>
</dbReference>
<dbReference type="InterPro" id="IPR036097">
    <property type="entry name" value="HisK_dim/P_sf"/>
</dbReference>
<dbReference type="EMBL" id="JABWSX010000001">
    <property type="protein sequence ID" value="NVL10524.1"/>
    <property type="molecule type" value="Genomic_DNA"/>
</dbReference>
<dbReference type="SUPFAM" id="SSF55785">
    <property type="entry name" value="PYP-like sensor domain (PAS domain)"/>
    <property type="match status" value="2"/>
</dbReference>
<dbReference type="PROSITE" id="PS50109">
    <property type="entry name" value="HIS_KIN"/>
    <property type="match status" value="1"/>
</dbReference>
<feature type="region of interest" description="Disordered" evidence="5">
    <location>
        <begin position="613"/>
        <end position="704"/>
    </location>
</feature>
<dbReference type="Pfam" id="PF00989">
    <property type="entry name" value="PAS"/>
    <property type="match status" value="1"/>
</dbReference>
<dbReference type="Gene3D" id="3.30.450.20">
    <property type="entry name" value="PAS domain"/>
    <property type="match status" value="1"/>
</dbReference>
<feature type="domain" description="Histidine kinase" evidence="6">
    <location>
        <begin position="1078"/>
        <end position="1297"/>
    </location>
</feature>
<dbReference type="SMART" id="SM00387">
    <property type="entry name" value="HATPase_c"/>
    <property type="match status" value="1"/>
</dbReference>
<dbReference type="SUPFAM" id="SSF55874">
    <property type="entry name" value="ATPase domain of HSP90 chaperone/DNA topoisomerase II/histidine kinase"/>
    <property type="match status" value="1"/>
</dbReference>
<feature type="compositionally biased region" description="Low complexity" evidence="5">
    <location>
        <begin position="640"/>
        <end position="652"/>
    </location>
</feature>
<dbReference type="Gene3D" id="3.30.565.10">
    <property type="entry name" value="Histidine kinase-like ATPase, C-terminal domain"/>
    <property type="match status" value="1"/>
</dbReference>
<dbReference type="PROSITE" id="PS50112">
    <property type="entry name" value="PAS"/>
    <property type="match status" value="1"/>
</dbReference>
<dbReference type="PANTHER" id="PTHR43047:SF72">
    <property type="entry name" value="OSMOSENSING HISTIDINE PROTEIN KINASE SLN1"/>
    <property type="match status" value="1"/>
</dbReference>
<dbReference type="Pfam" id="PF00512">
    <property type="entry name" value="HisKA"/>
    <property type="match status" value="1"/>
</dbReference>
<dbReference type="InterPro" id="IPR036890">
    <property type="entry name" value="HATPase_C_sf"/>
</dbReference>
<evidence type="ECO:0000256" key="3">
    <source>
        <dbReference type="ARBA" id="ARBA00022679"/>
    </source>
</evidence>
<evidence type="ECO:0000259" key="6">
    <source>
        <dbReference type="PROSITE" id="PS50109"/>
    </source>
</evidence>
<dbReference type="InterPro" id="IPR000014">
    <property type="entry name" value="PAS"/>
</dbReference>
<dbReference type="EC" id="2.7.13.3" evidence="2"/>
<dbReference type="SMART" id="SM00091">
    <property type="entry name" value="PAS"/>
    <property type="match status" value="2"/>
</dbReference>
<dbReference type="GO" id="GO:0005886">
    <property type="term" value="C:plasma membrane"/>
    <property type="evidence" value="ECO:0007669"/>
    <property type="project" value="TreeGrafter"/>
</dbReference>
<keyword evidence="3" id="KW-0808">Transferase</keyword>
<dbReference type="InterPro" id="IPR003594">
    <property type="entry name" value="HATPase_dom"/>
</dbReference>
<dbReference type="GO" id="GO:0009927">
    <property type="term" value="F:histidine phosphotransfer kinase activity"/>
    <property type="evidence" value="ECO:0007669"/>
    <property type="project" value="TreeGrafter"/>
</dbReference>
<sequence>MSDAEFQIQALGDVRLADHASGALPAWLWSADGARILWANPVGAQAFGAASGAELAKRAFGPADPHRRQVARLGPSLDAGGAVRLERLRGFGAAPGMLATCGCKRIDLPDGSHGILMSALDASGRIMPLAERLLRLVQGLARPAAAFNGDGLLVATNETARSLPGLHDLTEAGLDAARDEALAQGRAAASVAIGRVVLQRIGRGADRALIALIKPAAHLAAKPAAPIVPEPVAPVAAAAPQEAAAMEPPPAPAAVEPPTAHEEAPAPTSEAPASFTLFDALDPQLEERVAIEPIVSVTESEPAGIAPSPASEEMHVETAPAATVAFDTTPDESPAVEEPLSEALIEVPAWPQVEVPAQPAPPLASAELTHAVQAPVETAPLDTAPAETAAVEEPLSEALIEVPAAAPIEAPKPEPTLDLEETAHAPAPEISAPPAEPVPSPYVIADAPLPPPAAEPAPATLAPMTSPSWLDEPPPVRRHPLRFMWQMDHEARFSLGSDEFTRLIGLHTAAGLGRLWSDIAESFGLDPEGRVLKAVASRDTWSGITLHWPVDGGGRLPVELSGLPVFDRSRNFAGYRGFGVCRDLDGLARLAALRRYEFFSGSIAPRSLSADVAPAPRTAAPPGPTAPHDVSPPPDPTAAPPEELTEPTAAETSHQADPDHAVETPQETTGEANGGTHDVRHDPPQNVVQFRPAGDNRPPSLTPVENNAFNELARQLSARLESEAGLTATTNERATTEAVAEEPPASEPPQEADTPRPQETVAQLETPANLPKAGWLAATEPAPRGESRRDRALLDLLPVGILIYRLDRLLYANHAFLARMGYDSLHALEAGGGLDALYVEPGVSRASSTSGTGTPVTISANQNDDNPAGSVSAEARLHTITWDDDSALALIFSRTLDEDAAIAAALSDPEPDPEPVAAAEPMLAPLPPQAGHADAEELGAILDTAAEGIIMFDAEGNIHSCNRSAEALFGYDGDEFVTHNLADLFAPESQHGIFDYLTSVKSAGVASLLDHGRETLGRVRQGGIIPLSVTMGRTRADGPNFFAVFRDLSQTKKSEGELREARRLAERAANAKSDMLARISHELRTPLNAIIGFAEVMIGERFGALGNERYVEYMKDIRASGERVIAIVNDLLDLSRIETGKLDLAFTSQNLNEMVESCVAVMQPQANRERIIIRTSLAHTLPPVVADARALRQITLNLIGNSIHLANAGGQVIVSTALSDFGEVMLRVRDTGQSLNDNEVAAALEPFRAPTPSDQAGSGGVSLSLTKALVEANRAKFQIRTGGRTGTLIEVTFAHAAARV</sequence>
<dbReference type="Pfam" id="PF13188">
    <property type="entry name" value="PAS_8"/>
    <property type="match status" value="1"/>
</dbReference>
<dbReference type="InterPro" id="IPR013767">
    <property type="entry name" value="PAS_fold"/>
</dbReference>
<feature type="compositionally biased region" description="Pro residues" evidence="5">
    <location>
        <begin position="619"/>
        <end position="639"/>
    </location>
</feature>
<dbReference type="RefSeq" id="WP_176533652.1">
    <property type="nucleotide sequence ID" value="NZ_CP088022.1"/>
</dbReference>
<evidence type="ECO:0000313" key="8">
    <source>
        <dbReference type="EMBL" id="NVL10524.1"/>
    </source>
</evidence>
<feature type="compositionally biased region" description="Low complexity" evidence="5">
    <location>
        <begin position="727"/>
        <end position="752"/>
    </location>
</feature>
<dbReference type="SMART" id="SM00388">
    <property type="entry name" value="HisKA"/>
    <property type="match status" value="1"/>
</dbReference>
<feature type="compositionally biased region" description="Polar residues" evidence="5">
    <location>
        <begin position="845"/>
        <end position="865"/>
    </location>
</feature>
<comment type="caution">
    <text evidence="8">The sequence shown here is derived from an EMBL/GenBank/DDBJ whole genome shotgun (WGS) entry which is preliminary data.</text>
</comment>
<evidence type="ECO:0000256" key="5">
    <source>
        <dbReference type="SAM" id="MobiDB-lite"/>
    </source>
</evidence>
<organism evidence="8">
    <name type="scientific">Bradyrhizobium quebecense</name>
    <dbReference type="NCBI Taxonomy" id="2748629"/>
    <lineage>
        <taxon>Bacteria</taxon>
        <taxon>Pseudomonadati</taxon>
        <taxon>Pseudomonadota</taxon>
        <taxon>Alphaproteobacteria</taxon>
        <taxon>Hyphomicrobiales</taxon>
        <taxon>Nitrobacteraceae</taxon>
        <taxon>Bradyrhizobium</taxon>
    </lineage>
</organism>
<accession>A0A973WSW0</accession>
<dbReference type="NCBIfam" id="TIGR00229">
    <property type="entry name" value="sensory_box"/>
    <property type="match status" value="1"/>
</dbReference>
<feature type="region of interest" description="Disordered" evidence="5">
    <location>
        <begin position="239"/>
        <end position="269"/>
    </location>
</feature>
<keyword evidence="4" id="KW-0418">Kinase</keyword>
<dbReference type="GO" id="GO:0006355">
    <property type="term" value="P:regulation of DNA-templated transcription"/>
    <property type="evidence" value="ECO:0007669"/>
    <property type="project" value="InterPro"/>
</dbReference>
<proteinExistence type="predicted"/>
<comment type="catalytic activity">
    <reaction evidence="1">
        <text>ATP + protein L-histidine = ADP + protein N-phospho-L-histidine.</text>
        <dbReference type="EC" id="2.7.13.3"/>
    </reaction>
</comment>
<dbReference type="Gene3D" id="1.10.287.130">
    <property type="match status" value="1"/>
</dbReference>
<feature type="region of interest" description="Disordered" evidence="5">
    <location>
        <begin position="726"/>
        <end position="787"/>
    </location>
</feature>
<feature type="region of interest" description="Disordered" evidence="5">
    <location>
        <begin position="844"/>
        <end position="870"/>
    </location>
</feature>
<evidence type="ECO:0000256" key="4">
    <source>
        <dbReference type="ARBA" id="ARBA00022777"/>
    </source>
</evidence>
<dbReference type="InterPro" id="IPR005467">
    <property type="entry name" value="His_kinase_dom"/>
</dbReference>
<dbReference type="Pfam" id="PF02518">
    <property type="entry name" value="HATPase_c"/>
    <property type="match status" value="1"/>
</dbReference>
<dbReference type="CDD" id="cd00130">
    <property type="entry name" value="PAS"/>
    <property type="match status" value="1"/>
</dbReference>
<dbReference type="InterPro" id="IPR003661">
    <property type="entry name" value="HisK_dim/P_dom"/>
</dbReference>
<dbReference type="SUPFAM" id="SSF47384">
    <property type="entry name" value="Homodimeric domain of signal transducing histidine kinase"/>
    <property type="match status" value="1"/>
</dbReference>
<gene>
    <name evidence="8" type="ORF">HU230_33720</name>
</gene>
<protein>
    <recommendedName>
        <fullName evidence="2">histidine kinase</fullName>
        <ecNumber evidence="2">2.7.13.3</ecNumber>
    </recommendedName>
</protein>
<name>A0A973WSW0_9BRAD</name>
<evidence type="ECO:0000256" key="1">
    <source>
        <dbReference type="ARBA" id="ARBA00000085"/>
    </source>
</evidence>
<dbReference type="PANTHER" id="PTHR43047">
    <property type="entry name" value="TWO-COMPONENT HISTIDINE PROTEIN KINASE"/>
    <property type="match status" value="1"/>
</dbReference>
<feature type="domain" description="PAS" evidence="7">
    <location>
        <begin position="934"/>
        <end position="1004"/>
    </location>
</feature>